<comment type="caution">
    <text evidence="2">The sequence shown here is derived from an EMBL/GenBank/DDBJ whole genome shotgun (WGS) entry which is preliminary data.</text>
</comment>
<dbReference type="PANTHER" id="PTHR14237">
    <property type="entry name" value="MOLYBDOPTERIN COFACTOR SULFURASE MOSC"/>
    <property type="match status" value="1"/>
</dbReference>
<dbReference type="InterPro" id="IPR015424">
    <property type="entry name" value="PyrdxlP-dep_Trfase"/>
</dbReference>
<proteinExistence type="predicted"/>
<protein>
    <recommendedName>
        <fullName evidence="1">Aminotransferase class V domain-containing protein</fullName>
    </recommendedName>
</protein>
<accession>A0AAN5C4R6</accession>
<organism evidence="2 3">
    <name type="scientific">Pristionchus mayeri</name>
    <dbReference type="NCBI Taxonomy" id="1317129"/>
    <lineage>
        <taxon>Eukaryota</taxon>
        <taxon>Metazoa</taxon>
        <taxon>Ecdysozoa</taxon>
        <taxon>Nematoda</taxon>
        <taxon>Chromadorea</taxon>
        <taxon>Rhabditida</taxon>
        <taxon>Rhabditina</taxon>
        <taxon>Diplogasteromorpha</taxon>
        <taxon>Diplogasteroidea</taxon>
        <taxon>Neodiplogasteridae</taxon>
        <taxon>Pristionchus</taxon>
    </lineage>
</organism>
<dbReference type="Proteomes" id="UP001328107">
    <property type="component" value="Unassembled WGS sequence"/>
</dbReference>
<dbReference type="AlphaFoldDB" id="A0AAN5C4R6"/>
<gene>
    <name evidence="2" type="ORF">PMAYCL1PPCAC_00800</name>
</gene>
<dbReference type="GO" id="GO:0008265">
    <property type="term" value="F:molybdenum cofactor sulfurtransferase activity"/>
    <property type="evidence" value="ECO:0007669"/>
    <property type="project" value="TreeGrafter"/>
</dbReference>
<dbReference type="InterPro" id="IPR015421">
    <property type="entry name" value="PyrdxlP-dep_Trfase_major"/>
</dbReference>
<evidence type="ECO:0000313" key="3">
    <source>
        <dbReference type="Proteomes" id="UP001328107"/>
    </source>
</evidence>
<feature type="domain" description="Aminotransferase class V" evidence="1">
    <location>
        <begin position="3"/>
        <end position="84"/>
    </location>
</feature>
<sequence length="265" mass="29264">MAYCDYAGAALPSAAHLEALHTRLLSFPLANPHSRHALSGTTAALVESARARIFAHLHTSPDDYDLVFTANSTHSIKIVAESFVFPKKEKPPGDPSMVYSLADCKGPSYAYLLDSHTSVVGAREIMRDKVDSICCLDELPEHWDKEAVKPSSPPHSLFVLTAQSNFCGRKYPLVAVEELQKRGFSVLLDAASLVSSSPLRLDTCRPHFVAFSFYKMFGYPTGVAALLIHRSARNLLQKRSFAGGTVTAYLPQQLYHADKDVYHRR</sequence>
<evidence type="ECO:0000259" key="1">
    <source>
        <dbReference type="Pfam" id="PF00266"/>
    </source>
</evidence>
<name>A0AAN5C4R6_9BILA</name>
<dbReference type="EMBL" id="BTRK01000001">
    <property type="protein sequence ID" value="GMR30605.1"/>
    <property type="molecule type" value="Genomic_DNA"/>
</dbReference>
<dbReference type="GO" id="GO:0043545">
    <property type="term" value="P:molybdopterin cofactor metabolic process"/>
    <property type="evidence" value="ECO:0007669"/>
    <property type="project" value="TreeGrafter"/>
</dbReference>
<keyword evidence="3" id="KW-1185">Reference proteome</keyword>
<dbReference type="InterPro" id="IPR000192">
    <property type="entry name" value="Aminotrans_V_dom"/>
</dbReference>
<dbReference type="Pfam" id="PF00266">
    <property type="entry name" value="Aminotran_5"/>
    <property type="match status" value="2"/>
</dbReference>
<dbReference type="SUPFAM" id="SSF53383">
    <property type="entry name" value="PLP-dependent transferases"/>
    <property type="match status" value="1"/>
</dbReference>
<dbReference type="Gene3D" id="3.40.640.10">
    <property type="entry name" value="Type I PLP-dependent aspartate aminotransferase-like (Major domain)"/>
    <property type="match status" value="1"/>
</dbReference>
<reference evidence="3" key="1">
    <citation type="submission" date="2022-10" db="EMBL/GenBank/DDBJ databases">
        <title>Genome assembly of Pristionchus species.</title>
        <authorList>
            <person name="Yoshida K."/>
            <person name="Sommer R.J."/>
        </authorList>
    </citation>
    <scope>NUCLEOTIDE SEQUENCE [LARGE SCALE GENOMIC DNA]</scope>
    <source>
        <strain evidence="3">RS5460</strain>
    </source>
</reference>
<evidence type="ECO:0000313" key="2">
    <source>
        <dbReference type="EMBL" id="GMR30605.1"/>
    </source>
</evidence>
<feature type="non-terminal residue" evidence="2">
    <location>
        <position position="265"/>
    </location>
</feature>
<feature type="domain" description="Aminotransferase class V" evidence="1">
    <location>
        <begin position="155"/>
        <end position="251"/>
    </location>
</feature>
<dbReference type="PANTHER" id="PTHR14237:SF80">
    <property type="entry name" value="MOLYBDENUM COFACTOR SULFURASE"/>
    <property type="match status" value="1"/>
</dbReference>